<keyword evidence="2" id="KW-1185">Reference proteome</keyword>
<dbReference type="EMBL" id="BSFJ01000016">
    <property type="protein sequence ID" value="GLK72511.1"/>
    <property type="molecule type" value="Genomic_DNA"/>
</dbReference>
<dbReference type="RefSeq" id="WP_378235291.1">
    <property type="nucleotide sequence ID" value="NZ_JBHSUN010000002.1"/>
</dbReference>
<reference evidence="1" key="2">
    <citation type="submission" date="2023-01" db="EMBL/GenBank/DDBJ databases">
        <authorList>
            <person name="Sun Q."/>
            <person name="Evtushenko L."/>
        </authorList>
    </citation>
    <scope>NUCLEOTIDE SEQUENCE</scope>
    <source>
        <strain evidence="1">VKM B-2484</strain>
    </source>
</reference>
<evidence type="ECO:0000313" key="1">
    <source>
        <dbReference type="EMBL" id="GLK72511.1"/>
    </source>
</evidence>
<dbReference type="AlphaFoldDB" id="A0A9W6J7Z9"/>
<organism evidence="1 2">
    <name type="scientific">Ancylobacter dichloromethanicus</name>
    <dbReference type="NCBI Taxonomy" id="518825"/>
    <lineage>
        <taxon>Bacteria</taxon>
        <taxon>Pseudomonadati</taxon>
        <taxon>Pseudomonadota</taxon>
        <taxon>Alphaproteobacteria</taxon>
        <taxon>Hyphomicrobiales</taxon>
        <taxon>Xanthobacteraceae</taxon>
        <taxon>Ancylobacter</taxon>
    </lineage>
</organism>
<reference evidence="1" key="1">
    <citation type="journal article" date="2014" name="Int. J. Syst. Evol. Microbiol.">
        <title>Complete genome sequence of Corynebacterium casei LMG S-19264T (=DSM 44701T), isolated from a smear-ripened cheese.</title>
        <authorList>
            <consortium name="US DOE Joint Genome Institute (JGI-PGF)"/>
            <person name="Walter F."/>
            <person name="Albersmeier A."/>
            <person name="Kalinowski J."/>
            <person name="Ruckert C."/>
        </authorList>
    </citation>
    <scope>NUCLEOTIDE SEQUENCE</scope>
    <source>
        <strain evidence="1">VKM B-2484</strain>
    </source>
</reference>
<name>A0A9W6J7Z9_9HYPH</name>
<proteinExistence type="predicted"/>
<evidence type="ECO:0000313" key="2">
    <source>
        <dbReference type="Proteomes" id="UP001143370"/>
    </source>
</evidence>
<sequence length="59" mass="6658">MREAFLQHGGELMGAVLQGDDNQKFKGGTFITDVKDSDYDYVRSMYRTIGIESFGSFVE</sequence>
<accession>A0A9W6J7Z9</accession>
<gene>
    <name evidence="1" type="ORF">GCM10017643_26270</name>
</gene>
<protein>
    <submittedName>
        <fullName evidence="1">Uncharacterized protein</fullName>
    </submittedName>
</protein>
<dbReference type="Proteomes" id="UP001143370">
    <property type="component" value="Unassembled WGS sequence"/>
</dbReference>
<comment type="caution">
    <text evidence="1">The sequence shown here is derived from an EMBL/GenBank/DDBJ whole genome shotgun (WGS) entry which is preliminary data.</text>
</comment>